<comment type="caution">
    <text evidence="1">The sequence shown here is derived from an EMBL/GenBank/DDBJ whole genome shotgun (WGS) entry which is preliminary data.</text>
</comment>
<sequence>MFNANSSDHARPRHSENTRMRMKCQVINTLGLYSEWWLRLFKTHFEITSDLEAIRVGAGARANGQLLDADIQSEFSADR</sequence>
<gene>
    <name evidence="1" type="ORF">INT44_007842</name>
</gene>
<keyword evidence="2" id="KW-1185">Reference proteome</keyword>
<name>A0A8H7PKX3_9FUNG</name>
<dbReference type="AlphaFoldDB" id="A0A8H7PKX3"/>
<dbReference type="EMBL" id="JAEPRA010000015">
    <property type="protein sequence ID" value="KAG2175354.1"/>
    <property type="molecule type" value="Genomic_DNA"/>
</dbReference>
<evidence type="ECO:0000313" key="2">
    <source>
        <dbReference type="Proteomes" id="UP000612746"/>
    </source>
</evidence>
<accession>A0A8H7PKX3</accession>
<reference evidence="1" key="1">
    <citation type="submission" date="2020-12" db="EMBL/GenBank/DDBJ databases">
        <title>Metabolic potential, ecology and presence of endohyphal bacteria is reflected in genomic diversity of Mucoromycotina.</title>
        <authorList>
            <person name="Muszewska A."/>
            <person name="Okrasinska A."/>
            <person name="Steczkiewicz K."/>
            <person name="Drgas O."/>
            <person name="Orlowska M."/>
            <person name="Perlinska-Lenart U."/>
            <person name="Aleksandrzak-Piekarczyk T."/>
            <person name="Szatraj K."/>
            <person name="Zielenkiewicz U."/>
            <person name="Pilsyk S."/>
            <person name="Malc E."/>
            <person name="Mieczkowski P."/>
            <person name="Kruszewska J.S."/>
            <person name="Biernat P."/>
            <person name="Pawlowska J."/>
        </authorList>
    </citation>
    <scope>NUCLEOTIDE SEQUENCE</scope>
    <source>
        <strain evidence="1">WA0000051536</strain>
    </source>
</reference>
<dbReference type="Proteomes" id="UP000612746">
    <property type="component" value="Unassembled WGS sequence"/>
</dbReference>
<protein>
    <submittedName>
        <fullName evidence="1">Uncharacterized protein</fullName>
    </submittedName>
</protein>
<organism evidence="1 2">
    <name type="scientific">Umbelopsis vinacea</name>
    <dbReference type="NCBI Taxonomy" id="44442"/>
    <lineage>
        <taxon>Eukaryota</taxon>
        <taxon>Fungi</taxon>
        <taxon>Fungi incertae sedis</taxon>
        <taxon>Mucoromycota</taxon>
        <taxon>Mucoromycotina</taxon>
        <taxon>Umbelopsidomycetes</taxon>
        <taxon>Umbelopsidales</taxon>
        <taxon>Umbelopsidaceae</taxon>
        <taxon>Umbelopsis</taxon>
    </lineage>
</organism>
<evidence type="ECO:0000313" key="1">
    <source>
        <dbReference type="EMBL" id="KAG2175354.1"/>
    </source>
</evidence>
<proteinExistence type="predicted"/>